<feature type="domain" description="C2H2-type" evidence="7">
    <location>
        <begin position="381"/>
        <end position="406"/>
    </location>
</feature>
<feature type="domain" description="C2H2-type" evidence="7">
    <location>
        <begin position="462"/>
        <end position="489"/>
    </location>
</feature>
<dbReference type="Pfam" id="PF00096">
    <property type="entry name" value="zf-C2H2"/>
    <property type="match status" value="4"/>
</dbReference>
<dbReference type="AlphaFoldDB" id="A0AAD1WTC1"/>
<dbReference type="PANTHER" id="PTHR24381">
    <property type="entry name" value="ZINC FINGER PROTEIN"/>
    <property type="match status" value="1"/>
</dbReference>
<feature type="domain" description="C2H2-type" evidence="7">
    <location>
        <begin position="536"/>
        <end position="563"/>
    </location>
</feature>
<dbReference type="FunFam" id="3.30.160.60:FF:000739">
    <property type="entry name" value="Zgc:171418 protein"/>
    <property type="match status" value="1"/>
</dbReference>
<evidence type="ECO:0000256" key="5">
    <source>
        <dbReference type="PROSITE-ProRule" id="PRU00042"/>
    </source>
</evidence>
<feature type="region of interest" description="Disordered" evidence="6">
    <location>
        <begin position="335"/>
        <end position="359"/>
    </location>
</feature>
<dbReference type="SMART" id="SM00355">
    <property type="entry name" value="ZnF_C2H2"/>
    <property type="match status" value="5"/>
</dbReference>
<organism evidence="8 9">
    <name type="scientific">Pelobates cultripes</name>
    <name type="common">Western spadefoot toad</name>
    <dbReference type="NCBI Taxonomy" id="61616"/>
    <lineage>
        <taxon>Eukaryota</taxon>
        <taxon>Metazoa</taxon>
        <taxon>Chordata</taxon>
        <taxon>Craniata</taxon>
        <taxon>Vertebrata</taxon>
        <taxon>Euteleostomi</taxon>
        <taxon>Amphibia</taxon>
        <taxon>Batrachia</taxon>
        <taxon>Anura</taxon>
        <taxon>Pelobatoidea</taxon>
        <taxon>Pelobatidae</taxon>
        <taxon>Pelobates</taxon>
    </lineage>
</organism>
<dbReference type="GO" id="GO:0000981">
    <property type="term" value="F:DNA-binding transcription factor activity, RNA polymerase II-specific"/>
    <property type="evidence" value="ECO:0007669"/>
    <property type="project" value="TreeGrafter"/>
</dbReference>
<protein>
    <submittedName>
        <fullName evidence="8">Oocyte zinc finger -like</fullName>
    </submittedName>
</protein>
<keyword evidence="2" id="KW-0677">Repeat</keyword>
<evidence type="ECO:0000256" key="1">
    <source>
        <dbReference type="ARBA" id="ARBA00022723"/>
    </source>
</evidence>
<dbReference type="Pfam" id="PF01352">
    <property type="entry name" value="KRAB"/>
    <property type="match status" value="1"/>
</dbReference>
<dbReference type="GO" id="GO:0000977">
    <property type="term" value="F:RNA polymerase II transcription regulatory region sequence-specific DNA binding"/>
    <property type="evidence" value="ECO:0007669"/>
    <property type="project" value="TreeGrafter"/>
</dbReference>
<dbReference type="Gene3D" id="6.10.140.140">
    <property type="match status" value="1"/>
</dbReference>
<evidence type="ECO:0000256" key="4">
    <source>
        <dbReference type="ARBA" id="ARBA00022833"/>
    </source>
</evidence>
<keyword evidence="9" id="KW-1185">Reference proteome</keyword>
<dbReference type="InterPro" id="IPR013087">
    <property type="entry name" value="Znf_C2H2_type"/>
</dbReference>
<dbReference type="GO" id="GO:0008270">
    <property type="term" value="F:zinc ion binding"/>
    <property type="evidence" value="ECO:0007669"/>
    <property type="project" value="UniProtKB-KW"/>
</dbReference>
<accession>A0AAD1WTC1</accession>
<evidence type="ECO:0000256" key="2">
    <source>
        <dbReference type="ARBA" id="ARBA00022737"/>
    </source>
</evidence>
<dbReference type="SUPFAM" id="SSF109640">
    <property type="entry name" value="KRAB domain (Kruppel-associated box)"/>
    <property type="match status" value="1"/>
</dbReference>
<reference evidence="8" key="1">
    <citation type="submission" date="2022-03" db="EMBL/GenBank/DDBJ databases">
        <authorList>
            <person name="Alioto T."/>
            <person name="Alioto T."/>
            <person name="Gomez Garrido J."/>
        </authorList>
    </citation>
    <scope>NUCLEOTIDE SEQUENCE</scope>
</reference>
<evidence type="ECO:0000256" key="6">
    <source>
        <dbReference type="SAM" id="MobiDB-lite"/>
    </source>
</evidence>
<sequence>MCVNPMVFLKDLIVVKKPGDSAANSPTMEVDVKKNEEKVLELANNIIQLLTGQVIINTGDVAIYFTLEEWDYLIKNQHLYRDVMQSGSLLGSLGGLKCRNRKRGIYQANLSSNNFIEDIKDAKMNLDTKCFRTQKTSTSKQKSELYVKENPVDIANDKPGSLHSNHINEISLSSNIRDSNIHTTIEQTSICISQDAALWDKVKPPERNRYIPTDHVLAEYTTTYTKDESTSYKENYFTDLYRSTERTTPLIEKSLQAEGNINLNKSAATEHIQANISTIKEEPGLWDNEYSTGTATYTSVPQIEYKTNPIKERFPVHKGFIIFTNTNAHTLVEHNSTSHKHHKAHATYTPPEGEKKQADVHSREKIKTGIFAKILPNLSIKKCKDCDQSFNSSSAYTNHQRSSTNHNCSYYQKHVISNVELLKQPSTSSEKNPLNCSEYGKCFSSDEKLVKHQWDQFNTKKFSCSKCGKHCISESELLTHQKIHTSTKMSVGSDCGKVLTQRVNLVKHMRSHPDGKYFFYKFDIIPQKKLHQGKKYTCSECGKYFTSDAFLIRHQKCHLAIKPFSCSECGKCFKRNGNLLKHCSTHTK</sequence>
<evidence type="ECO:0000259" key="7">
    <source>
        <dbReference type="PROSITE" id="PS50157"/>
    </source>
</evidence>
<dbReference type="PROSITE" id="PS50157">
    <property type="entry name" value="ZINC_FINGER_C2H2_2"/>
    <property type="match status" value="4"/>
</dbReference>
<evidence type="ECO:0000313" key="8">
    <source>
        <dbReference type="EMBL" id="CAH2321433.1"/>
    </source>
</evidence>
<keyword evidence="1" id="KW-0479">Metal-binding</keyword>
<dbReference type="InterPro" id="IPR036236">
    <property type="entry name" value="Znf_C2H2_sf"/>
</dbReference>
<evidence type="ECO:0000313" key="9">
    <source>
        <dbReference type="Proteomes" id="UP001295444"/>
    </source>
</evidence>
<dbReference type="InterPro" id="IPR001909">
    <property type="entry name" value="KRAB"/>
</dbReference>
<feature type="domain" description="C2H2-type" evidence="7">
    <location>
        <begin position="564"/>
        <end position="588"/>
    </location>
</feature>
<dbReference type="InterPro" id="IPR036051">
    <property type="entry name" value="KRAB_dom_sf"/>
</dbReference>
<dbReference type="Gene3D" id="3.30.160.60">
    <property type="entry name" value="Classic Zinc Finger"/>
    <property type="match status" value="4"/>
</dbReference>
<dbReference type="EMBL" id="OW240922">
    <property type="protein sequence ID" value="CAH2321433.1"/>
    <property type="molecule type" value="Genomic_DNA"/>
</dbReference>
<keyword evidence="3 5" id="KW-0863">Zinc-finger</keyword>
<dbReference type="Proteomes" id="UP001295444">
    <property type="component" value="Chromosome 11"/>
</dbReference>
<keyword evidence="4" id="KW-0862">Zinc</keyword>
<dbReference type="PROSITE" id="PS00028">
    <property type="entry name" value="ZINC_FINGER_C2H2_1"/>
    <property type="match status" value="3"/>
</dbReference>
<evidence type="ECO:0000256" key="3">
    <source>
        <dbReference type="ARBA" id="ARBA00022771"/>
    </source>
</evidence>
<proteinExistence type="predicted"/>
<dbReference type="SUPFAM" id="SSF57667">
    <property type="entry name" value="beta-beta-alpha zinc fingers"/>
    <property type="match status" value="3"/>
</dbReference>
<dbReference type="PANTHER" id="PTHR24381:SF447">
    <property type="entry name" value="ZINC FINGER PROTEIN OZF-LIKE"/>
    <property type="match status" value="1"/>
</dbReference>
<gene>
    <name evidence="8" type="ORF">PECUL_23A059168</name>
</gene>
<name>A0AAD1WTC1_PELCU</name>
<dbReference type="GO" id="GO:0005634">
    <property type="term" value="C:nucleus"/>
    <property type="evidence" value="ECO:0007669"/>
    <property type="project" value="TreeGrafter"/>
</dbReference>